<dbReference type="CDD" id="cd11616">
    <property type="entry name" value="SAF_DH_OX_like"/>
    <property type="match status" value="1"/>
</dbReference>
<proteinExistence type="predicted"/>
<dbReference type="EMBL" id="BSUK01000001">
    <property type="protein sequence ID" value="GMA24429.1"/>
    <property type="molecule type" value="Genomic_DNA"/>
</dbReference>
<dbReference type="Pfam" id="PF21135">
    <property type="entry name" value="DRL_cat"/>
    <property type="match status" value="1"/>
</dbReference>
<reference evidence="3" key="1">
    <citation type="journal article" date="2019" name="Int. J. Syst. Evol. Microbiol.">
        <title>The Global Catalogue of Microorganisms (GCM) 10K type strain sequencing project: providing services to taxonomists for standard genome sequencing and annotation.</title>
        <authorList>
            <consortium name="The Broad Institute Genomics Platform"/>
            <consortium name="The Broad Institute Genome Sequencing Center for Infectious Disease"/>
            <person name="Wu L."/>
            <person name="Ma J."/>
        </authorList>
    </citation>
    <scope>NUCLEOTIDE SEQUENCE [LARGE SCALE GENOMIC DNA]</scope>
    <source>
        <strain evidence="3">NBRC 106348</strain>
    </source>
</reference>
<organism evidence="2 3">
    <name type="scientific">Luteimicrobium album</name>
    <dbReference type="NCBI Taxonomy" id="1054550"/>
    <lineage>
        <taxon>Bacteria</taxon>
        <taxon>Bacillati</taxon>
        <taxon>Actinomycetota</taxon>
        <taxon>Actinomycetes</taxon>
        <taxon>Micrococcales</taxon>
        <taxon>Luteimicrobium</taxon>
    </lineage>
</organism>
<dbReference type="InterPro" id="IPR048423">
    <property type="entry name" value="DRL_cat"/>
</dbReference>
<evidence type="ECO:0000313" key="2">
    <source>
        <dbReference type="EMBL" id="GMA24429.1"/>
    </source>
</evidence>
<evidence type="ECO:0000259" key="1">
    <source>
        <dbReference type="SMART" id="SM00858"/>
    </source>
</evidence>
<dbReference type="SMART" id="SM00858">
    <property type="entry name" value="SAF"/>
    <property type="match status" value="1"/>
</dbReference>
<comment type="caution">
    <text evidence="2">The sequence shown here is derived from an EMBL/GenBank/DDBJ whole genome shotgun (WGS) entry which is preliminary data.</text>
</comment>
<evidence type="ECO:0000313" key="3">
    <source>
        <dbReference type="Proteomes" id="UP001157091"/>
    </source>
</evidence>
<accession>A0ABQ6I113</accession>
<dbReference type="Proteomes" id="UP001157091">
    <property type="component" value="Unassembled WGS sequence"/>
</dbReference>
<name>A0ABQ6I113_9MICO</name>
<dbReference type="PANTHER" id="PTHR37850:SF3">
    <property type="entry name" value="BLR7815 PROTEIN"/>
    <property type="match status" value="1"/>
</dbReference>
<protein>
    <recommendedName>
        <fullName evidence="1">SAF domain-containing protein</fullName>
    </recommendedName>
</protein>
<keyword evidence="3" id="KW-1185">Reference proteome</keyword>
<feature type="domain" description="SAF" evidence="1">
    <location>
        <begin position="81"/>
        <end position="146"/>
    </location>
</feature>
<dbReference type="Pfam" id="PF08666">
    <property type="entry name" value="SAF"/>
    <property type="match status" value="1"/>
</dbReference>
<dbReference type="PANTHER" id="PTHR37850">
    <property type="entry name" value="STRU PROTEIN"/>
    <property type="match status" value="1"/>
</dbReference>
<dbReference type="InterPro" id="IPR013974">
    <property type="entry name" value="SAF"/>
</dbReference>
<sequence length="170" mass="18315">MTRDGEWIDHHTQEGVFVVVKAASRYVADCLKDFPGCSDPTGEYGALYRPHHFVGLEVNVSVAHAALQGVATGSPVGFYADVVATAKRDLRAGETLDGEGGYTVWGKLITAATSVERNALPIALAHGVTLLRDVARGETVRMDDVDLSAPELAQILDLRRETVDQLVAER</sequence>
<gene>
    <name evidence="2" type="ORF">GCM10025864_21880</name>
</gene>